<dbReference type="EMBL" id="OY731401">
    <property type="protein sequence ID" value="CAJ1950292.1"/>
    <property type="molecule type" value="Genomic_DNA"/>
</dbReference>
<accession>A0AA86SB53</accession>
<keyword evidence="2" id="KW-1185">Reference proteome</keyword>
<protein>
    <submittedName>
        <fullName evidence="1">Uncharacterized protein</fullName>
    </submittedName>
</protein>
<dbReference type="Gramene" id="rna-AYBTSS11_LOCUS14176">
    <property type="protein sequence ID" value="CAJ1950292.1"/>
    <property type="gene ID" value="gene-AYBTSS11_LOCUS14176"/>
</dbReference>
<name>A0AA86SB53_9FABA</name>
<sequence>MHDDMELWKSPPVSVKVKYQSCLLAPSVSGLAFLFLIKIVKENVVQQRVYSPPFRSSIFRRYLVLPFTNGHSNYGHRCAGFALHFDKSCFTFFNQDFKAVLSNSMNDLERAHAAPIGDDSRHQNCSDIQRYHFLILMHKNNDEDEEQSSPVGVVSKGEFLSCLAKKRLLCILIRKRLSRGKAVLSNSVSKVDQSANGCNNFRIVDSDILVLPQDDSLAVGIVDSDILVLPQDYSKRSHAAPIAMRCKFQNPYSRQDVAVRIVDSDILVLPQDDSVAVEIVDSDILVLPQDYSERAHAVPIAMRCKFQNPYSRQDDPFTKSSPVERLSRGKAVLSNSVSKVDPSANGGNSFRQRFAIKNCSDIQPLIQRYHFLISMYKHHSIDEDEVIGNTGRTTLIDPRCTHISLKRVLMNARSA</sequence>
<dbReference type="AlphaFoldDB" id="A0AA86SB53"/>
<evidence type="ECO:0000313" key="1">
    <source>
        <dbReference type="EMBL" id="CAJ1950292.1"/>
    </source>
</evidence>
<proteinExistence type="predicted"/>
<dbReference type="Proteomes" id="UP001189624">
    <property type="component" value="Chromosome 4"/>
</dbReference>
<gene>
    <name evidence="1" type="ORF">AYBTSS11_LOCUS14176</name>
</gene>
<evidence type="ECO:0000313" key="2">
    <source>
        <dbReference type="Proteomes" id="UP001189624"/>
    </source>
</evidence>
<organism evidence="1 2">
    <name type="scientific">Sphenostylis stenocarpa</name>
    <dbReference type="NCBI Taxonomy" id="92480"/>
    <lineage>
        <taxon>Eukaryota</taxon>
        <taxon>Viridiplantae</taxon>
        <taxon>Streptophyta</taxon>
        <taxon>Embryophyta</taxon>
        <taxon>Tracheophyta</taxon>
        <taxon>Spermatophyta</taxon>
        <taxon>Magnoliopsida</taxon>
        <taxon>eudicotyledons</taxon>
        <taxon>Gunneridae</taxon>
        <taxon>Pentapetalae</taxon>
        <taxon>rosids</taxon>
        <taxon>fabids</taxon>
        <taxon>Fabales</taxon>
        <taxon>Fabaceae</taxon>
        <taxon>Papilionoideae</taxon>
        <taxon>50 kb inversion clade</taxon>
        <taxon>NPAAA clade</taxon>
        <taxon>indigoferoid/millettioid clade</taxon>
        <taxon>Phaseoleae</taxon>
        <taxon>Sphenostylis</taxon>
    </lineage>
</organism>
<reference evidence="1" key="1">
    <citation type="submission" date="2023-10" db="EMBL/GenBank/DDBJ databases">
        <authorList>
            <person name="Domelevo Entfellner J.-B."/>
        </authorList>
    </citation>
    <scope>NUCLEOTIDE SEQUENCE</scope>
</reference>